<dbReference type="EMBL" id="WPIK01000003">
    <property type="protein sequence ID" value="MVN20540.1"/>
    <property type="molecule type" value="Genomic_DNA"/>
</dbReference>
<dbReference type="RefSeq" id="WP_157564136.1">
    <property type="nucleotide sequence ID" value="NZ_WPIK01000003.1"/>
</dbReference>
<dbReference type="Proteomes" id="UP000462014">
    <property type="component" value="Unassembled WGS sequence"/>
</dbReference>
<protein>
    <submittedName>
        <fullName evidence="1">DUF4412 domain-containing protein</fullName>
    </submittedName>
</protein>
<reference evidence="1 2" key="1">
    <citation type="submission" date="2019-12" db="EMBL/GenBank/DDBJ databases">
        <title>Mucilaginibacter sp. HMF7410 genome sequencing and assembly.</title>
        <authorList>
            <person name="Kang H."/>
            <person name="Cha I."/>
            <person name="Kim H."/>
            <person name="Joh K."/>
        </authorList>
    </citation>
    <scope>NUCLEOTIDE SEQUENCE [LARGE SCALE GENOMIC DNA]</scope>
    <source>
        <strain evidence="1 2">HMF7410</strain>
    </source>
</reference>
<dbReference type="AlphaFoldDB" id="A0A7K1STZ6"/>
<dbReference type="PROSITE" id="PS51257">
    <property type="entry name" value="PROKAR_LIPOPROTEIN"/>
    <property type="match status" value="1"/>
</dbReference>
<organism evidence="1 2">
    <name type="scientific">Mucilaginibacter arboris</name>
    <dbReference type="NCBI Taxonomy" id="2682090"/>
    <lineage>
        <taxon>Bacteria</taxon>
        <taxon>Pseudomonadati</taxon>
        <taxon>Bacteroidota</taxon>
        <taxon>Sphingobacteriia</taxon>
        <taxon>Sphingobacteriales</taxon>
        <taxon>Sphingobacteriaceae</taxon>
        <taxon>Mucilaginibacter</taxon>
    </lineage>
</organism>
<comment type="caution">
    <text evidence="1">The sequence shown here is derived from an EMBL/GenBank/DDBJ whole genome shotgun (WGS) entry which is preliminary data.</text>
</comment>
<sequence length="217" mass="24170">MKKILTALTLLVLLCGCKRKSTDEGSIIYQVEYQLPDSLKQFAMYLPKEATVYFKGDSTVSIQKSNEESTTIITDKKTGFMRALLKSPAKQYVVDYSKAEQSLETGHLQPHTIAQQKDTKTIAGFKAVKYLVKDKLSGETTEMWFTKDISIIPNSLTLMLDPALGVPLEFTINQNGVKTKTTVKEVRFEPVPASIFATPTGFVPLTPQQLREMPVGN</sequence>
<name>A0A7K1STZ6_9SPHI</name>
<evidence type="ECO:0000313" key="1">
    <source>
        <dbReference type="EMBL" id="MVN20540.1"/>
    </source>
</evidence>
<gene>
    <name evidence="1" type="ORF">GO621_03205</name>
</gene>
<evidence type="ECO:0000313" key="2">
    <source>
        <dbReference type="Proteomes" id="UP000462014"/>
    </source>
</evidence>
<accession>A0A7K1STZ6</accession>
<keyword evidence="2" id="KW-1185">Reference proteome</keyword>
<proteinExistence type="predicted"/>